<reference evidence="1" key="1">
    <citation type="submission" date="2020-10" db="EMBL/GenBank/DDBJ databases">
        <authorList>
            <person name="Gilroy R."/>
        </authorList>
    </citation>
    <scope>NUCLEOTIDE SEQUENCE</scope>
    <source>
        <strain evidence="1">G3-4614</strain>
    </source>
</reference>
<accession>A0A9D9E5F8</accession>
<reference evidence="1" key="2">
    <citation type="journal article" date="2021" name="PeerJ">
        <title>Extensive microbial diversity within the chicken gut microbiome revealed by metagenomics and culture.</title>
        <authorList>
            <person name="Gilroy R."/>
            <person name="Ravi A."/>
            <person name="Getino M."/>
            <person name="Pursley I."/>
            <person name="Horton D.L."/>
            <person name="Alikhan N.F."/>
            <person name="Baker D."/>
            <person name="Gharbi K."/>
            <person name="Hall N."/>
            <person name="Watson M."/>
            <person name="Adriaenssens E.M."/>
            <person name="Foster-Nyarko E."/>
            <person name="Jarju S."/>
            <person name="Secka A."/>
            <person name="Antonio M."/>
            <person name="Oren A."/>
            <person name="Chaudhuri R.R."/>
            <person name="La Ragione R."/>
            <person name="Hildebrand F."/>
            <person name="Pallen M.J."/>
        </authorList>
    </citation>
    <scope>NUCLEOTIDE SEQUENCE</scope>
    <source>
        <strain evidence="1">G3-4614</strain>
    </source>
</reference>
<name>A0A9D9E5F8_9BACT</name>
<proteinExistence type="predicted"/>
<comment type="caution">
    <text evidence="1">The sequence shown here is derived from an EMBL/GenBank/DDBJ whole genome shotgun (WGS) entry which is preliminary data.</text>
</comment>
<gene>
    <name evidence="1" type="ORF">IAC54_00825</name>
</gene>
<sequence length="59" mass="6470">MFAKQIECVDRALADGNNEMLALALDSINKLAASSPFKNLSDVSDIKKSLADKNTEWDI</sequence>
<organism evidence="1 2">
    <name type="scientific">Candidatus Caccoplasma merdipullorum</name>
    <dbReference type="NCBI Taxonomy" id="2840718"/>
    <lineage>
        <taxon>Bacteria</taxon>
        <taxon>Pseudomonadati</taxon>
        <taxon>Bacteroidota</taxon>
        <taxon>Bacteroidia</taxon>
        <taxon>Bacteroidales</taxon>
        <taxon>Bacteroidaceae</taxon>
        <taxon>Bacteroidaceae incertae sedis</taxon>
        <taxon>Candidatus Caccoplasma</taxon>
    </lineage>
</organism>
<dbReference type="EMBL" id="JADIMW010000007">
    <property type="protein sequence ID" value="MBO8437429.1"/>
    <property type="molecule type" value="Genomic_DNA"/>
</dbReference>
<dbReference type="AlphaFoldDB" id="A0A9D9E5F8"/>
<evidence type="ECO:0000313" key="2">
    <source>
        <dbReference type="Proteomes" id="UP000823636"/>
    </source>
</evidence>
<dbReference type="Proteomes" id="UP000823636">
    <property type="component" value="Unassembled WGS sequence"/>
</dbReference>
<protein>
    <submittedName>
        <fullName evidence="1">Uncharacterized protein</fullName>
    </submittedName>
</protein>
<evidence type="ECO:0000313" key="1">
    <source>
        <dbReference type="EMBL" id="MBO8437429.1"/>
    </source>
</evidence>